<name>A0A0A9C820_ARUDO</name>
<evidence type="ECO:0000313" key="1">
    <source>
        <dbReference type="EMBL" id="JAD69555.1"/>
    </source>
</evidence>
<dbReference type="AlphaFoldDB" id="A0A0A9C820"/>
<dbReference type="EMBL" id="GBRH01228340">
    <property type="protein sequence ID" value="JAD69555.1"/>
    <property type="molecule type" value="Transcribed_RNA"/>
</dbReference>
<organism evidence="1">
    <name type="scientific">Arundo donax</name>
    <name type="common">Giant reed</name>
    <name type="synonym">Donax arundinaceus</name>
    <dbReference type="NCBI Taxonomy" id="35708"/>
    <lineage>
        <taxon>Eukaryota</taxon>
        <taxon>Viridiplantae</taxon>
        <taxon>Streptophyta</taxon>
        <taxon>Embryophyta</taxon>
        <taxon>Tracheophyta</taxon>
        <taxon>Spermatophyta</taxon>
        <taxon>Magnoliopsida</taxon>
        <taxon>Liliopsida</taxon>
        <taxon>Poales</taxon>
        <taxon>Poaceae</taxon>
        <taxon>PACMAD clade</taxon>
        <taxon>Arundinoideae</taxon>
        <taxon>Arundineae</taxon>
        <taxon>Arundo</taxon>
    </lineage>
</organism>
<reference evidence="1" key="1">
    <citation type="submission" date="2014-09" db="EMBL/GenBank/DDBJ databases">
        <authorList>
            <person name="Magalhaes I.L.F."/>
            <person name="Oliveira U."/>
            <person name="Santos F.R."/>
            <person name="Vidigal T.H.D.A."/>
            <person name="Brescovit A.D."/>
            <person name="Santos A.J."/>
        </authorList>
    </citation>
    <scope>NUCLEOTIDE SEQUENCE</scope>
    <source>
        <tissue evidence="1">Shoot tissue taken approximately 20 cm above the soil surface</tissue>
    </source>
</reference>
<protein>
    <submittedName>
        <fullName evidence="1">Uncharacterized protein</fullName>
    </submittedName>
</protein>
<proteinExistence type="predicted"/>
<accession>A0A0A9C820</accession>
<sequence>MPIKAAAVVAELKVEAKTAAIVRARCAHHVLLAIASKHEEASAATDGEEGRQSVVGAVAAAVAIGIIRTWRGEEGSNSCCCWWWL</sequence>
<reference evidence="1" key="2">
    <citation type="journal article" date="2015" name="Data Brief">
        <title>Shoot transcriptome of the giant reed, Arundo donax.</title>
        <authorList>
            <person name="Barrero R.A."/>
            <person name="Guerrero F.D."/>
            <person name="Moolhuijzen P."/>
            <person name="Goolsby J.A."/>
            <person name="Tidwell J."/>
            <person name="Bellgard S.E."/>
            <person name="Bellgard M.I."/>
        </authorList>
    </citation>
    <scope>NUCLEOTIDE SEQUENCE</scope>
    <source>
        <tissue evidence="1">Shoot tissue taken approximately 20 cm above the soil surface</tissue>
    </source>
</reference>